<dbReference type="InterPro" id="IPR000358">
    <property type="entry name" value="RNR_small_fam"/>
</dbReference>
<keyword evidence="2" id="KW-1185">Reference proteome</keyword>
<organism evidence="1 2">
    <name type="scientific">Porites lobata</name>
    <dbReference type="NCBI Taxonomy" id="104759"/>
    <lineage>
        <taxon>Eukaryota</taxon>
        <taxon>Metazoa</taxon>
        <taxon>Cnidaria</taxon>
        <taxon>Anthozoa</taxon>
        <taxon>Hexacorallia</taxon>
        <taxon>Scleractinia</taxon>
        <taxon>Fungiina</taxon>
        <taxon>Poritidae</taxon>
        <taxon>Porites</taxon>
    </lineage>
</organism>
<sequence length="661" mass="75121">MSSLDIFSVPSTDYQLQGYKIVPYHKLSSSITPMKFSVQALEDYVDLNRSYFVVDLRLSTAGQNGIVADANSASDANNTKFTYAVNNLAHTIFKQINVRFNGTLMTEQTDTYAYSAYLQTLLNYSQDDGETLLAPQGWVNFLNVWPTLTSGADDISTLVGSRHNEDHLLKTLTTPFRGNAVVRLIMRPYLPVFHTGKIMVPGVEMNFELHFNSPDFYTWASLNDGTKQYVRLREQDVDITLHLCRLNLNPDVYASLEGERKLNEEVAKYPVVSDQIRTFSFNGATTVWMEDNLFLGRVPQRMIVGILDSTAFNGAKEKYPFAFQSKGVTSIRQFIEGEEYPYVTLEFAGNNTLKDWEGYRRFLDAAGSVAKHREFMVKPGDWGHNKNCTLYMWNNVPSGDADGPKLNPKQTGNVRLEIKFRAALNANITILVWGEFESVIYIDHLGAVTMIRHPSNTIVGGPSGCGKSTWTRGFLRHAETLMHPTPRVKHYCYGAWQPAFDGMKKEMAVQFHEGLPTPEELDQWFGPREGGLLVVDDLMEEGANDKRVLDLFSKHSHHRNISVIFLCQDLFPPGKFAKTISRNAHYMVAFKNPRDQVGMRTLALQAFPTEWSHILRIFRECTQRPFGYLMLDLHPASDDRYRLFTNVLPEEGLTELYERVG</sequence>
<reference evidence="1 2" key="1">
    <citation type="submission" date="2022-05" db="EMBL/GenBank/DDBJ databases">
        <authorList>
            <consortium name="Genoscope - CEA"/>
            <person name="William W."/>
        </authorList>
    </citation>
    <scope>NUCLEOTIDE SEQUENCE [LARGE SCALE GENOMIC DNA]</scope>
</reference>
<gene>
    <name evidence="1" type="ORF">PLOB_00014577</name>
</gene>
<dbReference type="EMBL" id="CALNXK010000187">
    <property type="protein sequence ID" value="CAH3174096.1"/>
    <property type="molecule type" value="Genomic_DNA"/>
</dbReference>
<protein>
    <submittedName>
        <fullName evidence="1">Uncharacterized protein</fullName>
    </submittedName>
</protein>
<evidence type="ECO:0000313" key="1">
    <source>
        <dbReference type="EMBL" id="CAH3174096.1"/>
    </source>
</evidence>
<dbReference type="PANTHER" id="PTHR23409:SF21">
    <property type="entry name" value="CAPSID PROTEIN"/>
    <property type="match status" value="1"/>
</dbReference>
<comment type="caution">
    <text evidence="1">The sequence shown here is derived from an EMBL/GenBank/DDBJ whole genome shotgun (WGS) entry which is preliminary data.</text>
</comment>
<dbReference type="PANTHER" id="PTHR23409">
    <property type="entry name" value="RIBONUCLEOSIDE-DIPHOSPHATE REDUCTASE SMALL CHAIN"/>
    <property type="match status" value="1"/>
</dbReference>
<evidence type="ECO:0000313" key="2">
    <source>
        <dbReference type="Proteomes" id="UP001159405"/>
    </source>
</evidence>
<name>A0ABN8R5D1_9CNID</name>
<proteinExistence type="predicted"/>
<accession>A0ABN8R5D1</accession>
<dbReference type="Proteomes" id="UP001159405">
    <property type="component" value="Unassembled WGS sequence"/>
</dbReference>